<dbReference type="InterPro" id="IPR043147">
    <property type="entry name" value="Penicillin_amidase_A-knob"/>
</dbReference>
<dbReference type="PANTHER" id="PTHR34218">
    <property type="entry name" value="PEPTIDASE S45 PENICILLIN AMIDASE"/>
    <property type="match status" value="1"/>
</dbReference>
<evidence type="ECO:0000313" key="6">
    <source>
        <dbReference type="Proteomes" id="UP000009168"/>
    </source>
</evidence>
<evidence type="ECO:0000256" key="4">
    <source>
        <dbReference type="SAM" id="Phobius"/>
    </source>
</evidence>
<reference evidence="6" key="1">
    <citation type="journal article" date="2006" name="PLoS Biol.">
        <title>Macronuclear genome sequence of the ciliate Tetrahymena thermophila, a model eukaryote.</title>
        <authorList>
            <person name="Eisen J.A."/>
            <person name="Coyne R.S."/>
            <person name="Wu M."/>
            <person name="Wu D."/>
            <person name="Thiagarajan M."/>
            <person name="Wortman J.R."/>
            <person name="Badger J.H."/>
            <person name="Ren Q."/>
            <person name="Amedeo P."/>
            <person name="Jones K.M."/>
            <person name="Tallon L.J."/>
            <person name="Delcher A.L."/>
            <person name="Salzberg S.L."/>
            <person name="Silva J.C."/>
            <person name="Haas B.J."/>
            <person name="Majoros W.H."/>
            <person name="Farzad M."/>
            <person name="Carlton J.M."/>
            <person name="Smith R.K. Jr."/>
            <person name="Garg J."/>
            <person name="Pearlman R.E."/>
            <person name="Karrer K.M."/>
            <person name="Sun L."/>
            <person name="Manning G."/>
            <person name="Elde N.C."/>
            <person name="Turkewitz A.P."/>
            <person name="Asai D.J."/>
            <person name="Wilkes D.E."/>
            <person name="Wang Y."/>
            <person name="Cai H."/>
            <person name="Collins K."/>
            <person name="Stewart B.A."/>
            <person name="Lee S.R."/>
            <person name="Wilamowska K."/>
            <person name="Weinberg Z."/>
            <person name="Ruzzo W.L."/>
            <person name="Wloga D."/>
            <person name="Gaertig J."/>
            <person name="Frankel J."/>
            <person name="Tsao C.-C."/>
            <person name="Gorovsky M.A."/>
            <person name="Keeling P.J."/>
            <person name="Waller R.F."/>
            <person name="Patron N.J."/>
            <person name="Cherry J.M."/>
            <person name="Stover N.A."/>
            <person name="Krieger C.J."/>
            <person name="del Toro C."/>
            <person name="Ryder H.F."/>
            <person name="Williamson S.C."/>
            <person name="Barbeau R.A."/>
            <person name="Hamilton E.P."/>
            <person name="Orias E."/>
        </authorList>
    </citation>
    <scope>NUCLEOTIDE SEQUENCE [LARGE SCALE GENOMIC DNA]</scope>
    <source>
        <strain evidence="6">SB210</strain>
    </source>
</reference>
<dbReference type="SUPFAM" id="SSF56235">
    <property type="entry name" value="N-terminal nucleophile aminohydrolases (Ntn hydrolases)"/>
    <property type="match status" value="1"/>
</dbReference>
<dbReference type="PANTHER" id="PTHR34218:SF4">
    <property type="entry name" value="ACYL-HOMOSERINE LACTONE ACYLASE QUIP"/>
    <property type="match status" value="1"/>
</dbReference>
<dbReference type="Proteomes" id="UP000009168">
    <property type="component" value="Unassembled WGS sequence"/>
</dbReference>
<evidence type="ECO:0000256" key="2">
    <source>
        <dbReference type="ARBA" id="ARBA00022801"/>
    </source>
</evidence>
<dbReference type="GeneID" id="7838298"/>
<evidence type="ECO:0000256" key="1">
    <source>
        <dbReference type="ARBA" id="ARBA00006586"/>
    </source>
</evidence>
<dbReference type="EMBL" id="GG662605">
    <property type="protein sequence ID" value="EAS01172.2"/>
    <property type="molecule type" value="Genomic_DNA"/>
</dbReference>
<dbReference type="Gene3D" id="3.60.20.10">
    <property type="entry name" value="Glutamine Phosphoribosylpyrophosphate, subunit 1, domain 1"/>
    <property type="match status" value="1"/>
</dbReference>
<dbReference type="GO" id="GO:0017000">
    <property type="term" value="P:antibiotic biosynthetic process"/>
    <property type="evidence" value="ECO:0007669"/>
    <property type="project" value="InterPro"/>
</dbReference>
<dbReference type="OrthoDB" id="312624at2759"/>
<feature type="transmembrane region" description="Helical" evidence="4">
    <location>
        <begin position="7"/>
        <end position="30"/>
    </location>
</feature>
<dbReference type="InterPro" id="IPR014395">
    <property type="entry name" value="Pen/GL7ACA/AHL_acylase"/>
</dbReference>
<comment type="similarity">
    <text evidence="1">Belongs to the peptidase S45 family.</text>
</comment>
<accession>I7M2R8</accession>
<gene>
    <name evidence="5" type="ORF">TTHERM_00317360</name>
</gene>
<dbReference type="AlphaFoldDB" id="I7M2R8"/>
<dbReference type="InterPro" id="IPR043146">
    <property type="entry name" value="Penicillin_amidase_N_B-knob"/>
</dbReference>
<dbReference type="KEGG" id="tet:TTHERM_00317360"/>
<keyword evidence="4" id="KW-0472">Membrane</keyword>
<dbReference type="RefSeq" id="XP_001021417.2">
    <property type="nucleotide sequence ID" value="XM_001021417.2"/>
</dbReference>
<dbReference type="Gene3D" id="2.30.120.10">
    <property type="match status" value="1"/>
</dbReference>
<keyword evidence="4" id="KW-1133">Transmembrane helix</keyword>
<dbReference type="Pfam" id="PF01804">
    <property type="entry name" value="Penicil_amidase"/>
    <property type="match status" value="1"/>
</dbReference>
<dbReference type="Gene3D" id="1.10.439.10">
    <property type="entry name" value="Penicillin Amidohydrolase, domain 1"/>
    <property type="match status" value="1"/>
</dbReference>
<dbReference type="GO" id="GO:0016811">
    <property type="term" value="F:hydrolase activity, acting on carbon-nitrogen (but not peptide) bonds, in linear amides"/>
    <property type="evidence" value="ECO:0007669"/>
    <property type="project" value="InterPro"/>
</dbReference>
<evidence type="ECO:0000313" key="5">
    <source>
        <dbReference type="EMBL" id="EAS01172.2"/>
    </source>
</evidence>
<dbReference type="eggNOG" id="ENOG502S0YK">
    <property type="taxonomic scope" value="Eukaryota"/>
</dbReference>
<protein>
    <submittedName>
        <fullName evidence="5">Peptidase S45 penicillin amidase</fullName>
    </submittedName>
</protein>
<dbReference type="InterPro" id="IPR029055">
    <property type="entry name" value="Ntn_hydrolases_N"/>
</dbReference>
<dbReference type="Gene3D" id="1.10.1400.10">
    <property type="match status" value="1"/>
</dbReference>
<dbReference type="CDD" id="cd03747">
    <property type="entry name" value="Ntn_PGA_like"/>
    <property type="match status" value="1"/>
</dbReference>
<keyword evidence="2" id="KW-0378">Hydrolase</keyword>
<dbReference type="InParanoid" id="I7M2R8"/>
<dbReference type="PIRSF" id="PIRSF001227">
    <property type="entry name" value="Pen_acylase"/>
    <property type="match status" value="1"/>
</dbReference>
<proteinExistence type="inferred from homology"/>
<organism evidence="5 6">
    <name type="scientific">Tetrahymena thermophila (strain SB210)</name>
    <dbReference type="NCBI Taxonomy" id="312017"/>
    <lineage>
        <taxon>Eukaryota</taxon>
        <taxon>Sar</taxon>
        <taxon>Alveolata</taxon>
        <taxon>Ciliophora</taxon>
        <taxon>Intramacronucleata</taxon>
        <taxon>Oligohymenophorea</taxon>
        <taxon>Hymenostomatida</taxon>
        <taxon>Tetrahymenina</taxon>
        <taxon>Tetrahymenidae</taxon>
        <taxon>Tetrahymena</taxon>
    </lineage>
</organism>
<name>I7M2R8_TETTS</name>
<sequence length="861" mass="99314">MNKIVSFVIKAIFFFLVLAGILIGGLYIVFSPKLSGVLEHNHQKYGNIQIRRDDHGIPHVKAKDYDSACYGQGFATAQDRLFNMFVKRALIQGRLSELDPKGINTDVFFRTIGINRIAEKTMKTISKEGMNCLQAYSDGVNDYYHSLSIKPLEFVLSQAVWRDWTPYDSVCYVKFMYFLLSMDYMFEPLRSQLAEQFGAEDSLFMTGIHHEKQQYQVTVMNDDELKQSGIYEQYQRNRTVDLNKEVKFSEETKQKLMNTTLSNILYDLYSTSYGSNSWVIHGNLTESGKPILSNDPHLQNSIPCTWYQIEILMTESNKTVHGASMPGIPLVMIGRTDFASWGITVLYADNTDLYVEKVEGNKYLLDGEWKDLKIVKETINVKGKKPYELEVKYTHRGPLIDYTTDFHFENPFLKHGLVTSLAFAASFEFDNTFDAFKTIINSKSTKEIRDSFASLSGPALSLLYCTESGDIGYYGISRIPYTNYPEMGPFLKDGTTSKYDWAGITNRDENPQIINPKKGYIVAANNKFATNNLKHHYSISISCTPRASRIDELIQQQIKSGKKFNIEDMKRIMFDTLDIYARDVVPSLNILFAKHGEKVLNNNNTLIQQAKDTLKQLQNWDYRFDANSKQAPYFAAWEFLYSDKSMHSFNTSAENRAILTKGRQFWHFQFSKIYDWSSGVNTNFNEKWCHSEKNKKTGHACLHNVFMALAETQQLLDKKYSESGNPARTWGNLHVNNFAHFPFSKTILKKIFHRSFPGFGNARTVAVAIPNYLYDSFHANQGANFRAIFDMSNPYEKNYYLVDTGSSENLFSPYYDDQLKMHEDFVFIEMKSGFKNFMQNKKHVFDLVYKNQQNKKDNQEL</sequence>
<keyword evidence="6" id="KW-1185">Reference proteome</keyword>
<dbReference type="InterPro" id="IPR023343">
    <property type="entry name" value="Penicillin_amidase_dom1"/>
</dbReference>
<dbReference type="InterPro" id="IPR002692">
    <property type="entry name" value="S45"/>
</dbReference>
<keyword evidence="4" id="KW-0812">Transmembrane</keyword>
<dbReference type="MEROPS" id="S45.003"/>
<keyword evidence="3" id="KW-0865">Zymogen</keyword>
<evidence type="ECO:0000256" key="3">
    <source>
        <dbReference type="ARBA" id="ARBA00023145"/>
    </source>
</evidence>